<dbReference type="RefSeq" id="WP_034165372.1">
    <property type="nucleotide sequence ID" value="NZ_CP006664.1"/>
</dbReference>
<evidence type="ECO:0000313" key="6">
    <source>
        <dbReference type="Proteomes" id="UP000028681"/>
    </source>
</evidence>
<dbReference type="KEGG" id="ete:ETEE_1007"/>
<feature type="domain" description="Cytochrome c-type biogenesis protein H TPR" evidence="4">
    <location>
        <begin position="33"/>
        <end position="166"/>
    </location>
</feature>
<keyword evidence="1" id="KW-0677">Repeat</keyword>
<dbReference type="SUPFAM" id="SSF48452">
    <property type="entry name" value="TPR-like"/>
    <property type="match status" value="1"/>
</dbReference>
<dbReference type="InterPro" id="IPR011990">
    <property type="entry name" value="TPR-like_helical_dom_sf"/>
</dbReference>
<feature type="repeat" description="TPR" evidence="3">
    <location>
        <begin position="68"/>
        <end position="101"/>
    </location>
</feature>
<dbReference type="HOGENOM" id="CLU_036074_3_1_6"/>
<dbReference type="InterPro" id="IPR051263">
    <property type="entry name" value="C-type_cytochrome_biogenesis"/>
</dbReference>
<dbReference type="PROSITE" id="PS50005">
    <property type="entry name" value="TPR"/>
    <property type="match status" value="1"/>
</dbReference>
<keyword evidence="5" id="KW-0456">Lyase</keyword>
<name>A0A076LL38_9GAMM</name>
<dbReference type="Pfam" id="PF23914">
    <property type="entry name" value="TPR_CcmH_CycH"/>
    <property type="match status" value="1"/>
</dbReference>
<evidence type="ECO:0000256" key="3">
    <source>
        <dbReference type="PROSITE-ProRule" id="PRU00339"/>
    </source>
</evidence>
<evidence type="ECO:0000256" key="1">
    <source>
        <dbReference type="ARBA" id="ARBA00022737"/>
    </source>
</evidence>
<evidence type="ECO:0000313" key="5">
    <source>
        <dbReference type="EMBL" id="AIJ07472.1"/>
    </source>
</evidence>
<dbReference type="Proteomes" id="UP000028681">
    <property type="component" value="Chromosome"/>
</dbReference>
<dbReference type="InterPro" id="IPR056413">
    <property type="entry name" value="TPR_CcmH_CycH"/>
</dbReference>
<dbReference type="GO" id="GO:0005886">
    <property type="term" value="C:plasma membrane"/>
    <property type="evidence" value="ECO:0007669"/>
    <property type="project" value="TreeGrafter"/>
</dbReference>
<dbReference type="Gene3D" id="1.25.40.10">
    <property type="entry name" value="Tetratricopeptide repeat domain"/>
    <property type="match status" value="1"/>
</dbReference>
<proteinExistence type="predicted"/>
<dbReference type="PANTHER" id="PTHR47870">
    <property type="entry name" value="CYTOCHROME C-TYPE BIOGENESIS PROTEIN CCMH"/>
    <property type="match status" value="1"/>
</dbReference>
<dbReference type="InterPro" id="IPR019734">
    <property type="entry name" value="TPR_rpt"/>
</dbReference>
<accession>A0A076LL38</accession>
<reference evidence="5 6" key="1">
    <citation type="journal article" date="2012" name="PLoS ONE">
        <title>Edwardsiella comparative phylogenomics reveal the new intra/inter-species taxonomic relationships, virulence evolution and niche adaptation mechanisms.</title>
        <authorList>
            <person name="Yang M."/>
            <person name="Lv Y."/>
            <person name="Xiao J."/>
            <person name="Wu H."/>
            <person name="Zheng H."/>
            <person name="Liu Q."/>
            <person name="Zhang Y."/>
            <person name="Wang Q."/>
        </authorList>
    </citation>
    <scope>NUCLEOTIDE SEQUENCE [LARGE SCALE GENOMIC DNA]</scope>
    <source>
        <strain evidence="6">080813</strain>
    </source>
</reference>
<protein>
    <submittedName>
        <fullName evidence="5">Cytochrome c-type heme lyase subunit nrfG, nitrite reductase complex assembly</fullName>
    </submittedName>
</protein>
<dbReference type="GO" id="GO:0016829">
    <property type="term" value="F:lyase activity"/>
    <property type="evidence" value="ECO:0007669"/>
    <property type="project" value="UniProtKB-KW"/>
</dbReference>
<dbReference type="PANTHER" id="PTHR47870:SF4">
    <property type="entry name" value="CYTOCHROME C-TYPE BIOGENESIS PROTEIN CYCH"/>
    <property type="match status" value="1"/>
</dbReference>
<dbReference type="EMBL" id="CP006664">
    <property type="protein sequence ID" value="AIJ07472.1"/>
    <property type="molecule type" value="Genomic_DNA"/>
</dbReference>
<dbReference type="AlphaFoldDB" id="A0A076LL38"/>
<organism evidence="5 6">
    <name type="scientific">Edwardsiella anguillarum ET080813</name>
    <dbReference type="NCBI Taxonomy" id="667120"/>
    <lineage>
        <taxon>Bacteria</taxon>
        <taxon>Pseudomonadati</taxon>
        <taxon>Pseudomonadota</taxon>
        <taxon>Gammaproteobacteria</taxon>
        <taxon>Enterobacterales</taxon>
        <taxon>Hafniaceae</taxon>
        <taxon>Edwardsiella</taxon>
    </lineage>
</organism>
<sequence>MSLWRALLLPTLALSLALAGYGLSGRAALVLQAQRLRDDPQRLFTPQQQADRMLAQRWEAVRATPESGEAWAALGQHYLWLGQSRDALRAYDRAIALRADSAELWAARAAAGYYDAGQQMTPQVQEDISMALRLDPGEVSALMLLAADAFMLADYPRAIGLWQRLLDDGSARINRRQLIEAIATARMMQRQG</sequence>
<evidence type="ECO:0000259" key="4">
    <source>
        <dbReference type="Pfam" id="PF23914"/>
    </source>
</evidence>
<gene>
    <name evidence="5" type="primary">nrfG</name>
    <name evidence="5" type="ORF">ETEE_1007</name>
</gene>
<keyword evidence="2 3" id="KW-0802">TPR repeat</keyword>
<dbReference type="GeneID" id="33938689"/>
<evidence type="ECO:0000256" key="2">
    <source>
        <dbReference type="ARBA" id="ARBA00022803"/>
    </source>
</evidence>